<evidence type="ECO:0000256" key="4">
    <source>
        <dbReference type="ARBA" id="ARBA00022989"/>
    </source>
</evidence>
<evidence type="ECO:0000256" key="5">
    <source>
        <dbReference type="ARBA" id="ARBA00023136"/>
    </source>
</evidence>
<feature type="transmembrane region" description="Helical" evidence="6">
    <location>
        <begin position="6"/>
        <end position="30"/>
    </location>
</feature>
<evidence type="ECO:0000313" key="8">
    <source>
        <dbReference type="EMBL" id="QQZ09878.1"/>
    </source>
</evidence>
<evidence type="ECO:0000259" key="7">
    <source>
        <dbReference type="Pfam" id="PF02683"/>
    </source>
</evidence>
<evidence type="ECO:0000256" key="2">
    <source>
        <dbReference type="ARBA" id="ARBA00006143"/>
    </source>
</evidence>
<dbReference type="PANTHER" id="PTHR31272">
    <property type="entry name" value="CYTOCHROME C-TYPE BIOGENESIS PROTEIN HI_1454-RELATED"/>
    <property type="match status" value="1"/>
</dbReference>
<feature type="transmembrane region" description="Helical" evidence="6">
    <location>
        <begin position="85"/>
        <end position="109"/>
    </location>
</feature>
<dbReference type="RefSeq" id="WP_202778829.1">
    <property type="nucleotide sequence ID" value="NZ_CP065425.1"/>
</dbReference>
<dbReference type="EMBL" id="CP065425">
    <property type="protein sequence ID" value="QQZ09878.1"/>
    <property type="molecule type" value="Genomic_DNA"/>
</dbReference>
<dbReference type="InterPro" id="IPR051790">
    <property type="entry name" value="Cytochrome_c-biogenesis_DsbD"/>
</dbReference>
<reference evidence="8 9" key="1">
    <citation type="submission" date="2020-11" db="EMBL/GenBank/DDBJ databases">
        <title>Taxonomic evaluation of the Bacillus sporothermodurans group of bacteria based on whole genome sequences.</title>
        <authorList>
            <person name="Fiedler G."/>
            <person name="Herbstmann A.-D."/>
            <person name="Doll E."/>
            <person name="Wenning M."/>
            <person name="Brinks E."/>
            <person name="Kabisch J."/>
            <person name="Breitenwieser F."/>
            <person name="Lappann M."/>
            <person name="Boehnlein C."/>
            <person name="Franz C."/>
        </authorList>
    </citation>
    <scope>NUCLEOTIDE SEQUENCE [LARGE SCALE GENOMIC DNA]</scope>
    <source>
        <strain evidence="8 9">JCM 19841</strain>
    </source>
</reference>
<dbReference type="Proteomes" id="UP000595691">
    <property type="component" value="Chromosome"/>
</dbReference>
<evidence type="ECO:0000256" key="3">
    <source>
        <dbReference type="ARBA" id="ARBA00022692"/>
    </source>
</evidence>
<feature type="transmembrane region" description="Helical" evidence="6">
    <location>
        <begin position="130"/>
        <end position="154"/>
    </location>
</feature>
<feature type="transmembrane region" description="Helical" evidence="6">
    <location>
        <begin position="166"/>
        <end position="187"/>
    </location>
</feature>
<protein>
    <submittedName>
        <fullName evidence="8">Sulfite exporter TauE/SafE family protein</fullName>
    </submittedName>
</protein>
<accession>A0ABX7E2D1</accession>
<evidence type="ECO:0000256" key="1">
    <source>
        <dbReference type="ARBA" id="ARBA00004141"/>
    </source>
</evidence>
<organism evidence="8 9">
    <name type="scientific">Heyndrickxia vini</name>
    <dbReference type="NCBI Taxonomy" id="1476025"/>
    <lineage>
        <taxon>Bacteria</taxon>
        <taxon>Bacillati</taxon>
        <taxon>Bacillota</taxon>
        <taxon>Bacilli</taxon>
        <taxon>Bacillales</taxon>
        <taxon>Bacillaceae</taxon>
        <taxon>Heyndrickxia</taxon>
    </lineage>
</organism>
<comment type="similarity">
    <text evidence="2">Belongs to the DsbD family.</text>
</comment>
<gene>
    <name evidence="8" type="ORF">I5776_02565</name>
</gene>
<name>A0ABX7E2D1_9BACI</name>
<keyword evidence="4 6" id="KW-1133">Transmembrane helix</keyword>
<keyword evidence="5 6" id="KW-0472">Membrane</keyword>
<feature type="domain" description="Cytochrome C biogenesis protein transmembrane" evidence="7">
    <location>
        <begin position="6"/>
        <end position="216"/>
    </location>
</feature>
<keyword evidence="9" id="KW-1185">Reference proteome</keyword>
<dbReference type="InterPro" id="IPR003834">
    <property type="entry name" value="Cyt_c_assmbl_TM_dom"/>
</dbReference>
<sequence>MENISILFALSAGLLSFFSPCVFPLIPAYVAHLTDGTVSSGKVKADKKVLFFRSISFILGFSIVFVLLGASASIVGQLFLENKKLIQMLGGLLIIFFGLQMLGIFNFKFLMFEKSFMHKIDFKVTSIRSFILGIAFGSGWTPCVGLALSSILLLASSSETIYSGMFLLWIYSLGLGIPFLVLSMVVTYSLKMVKRINKLLPKLSLINGWILIIMGVLLFTGQMQRISSYLSAFTI</sequence>
<dbReference type="PANTHER" id="PTHR31272:SF4">
    <property type="entry name" value="CYTOCHROME C-TYPE BIOGENESIS PROTEIN HI_1454-RELATED"/>
    <property type="match status" value="1"/>
</dbReference>
<keyword evidence="3 6" id="KW-0812">Transmembrane</keyword>
<feature type="transmembrane region" description="Helical" evidence="6">
    <location>
        <begin position="199"/>
        <end position="220"/>
    </location>
</feature>
<proteinExistence type="inferred from homology"/>
<feature type="transmembrane region" description="Helical" evidence="6">
    <location>
        <begin position="50"/>
        <end position="79"/>
    </location>
</feature>
<comment type="subcellular location">
    <subcellularLocation>
        <location evidence="1">Membrane</location>
        <topology evidence="1">Multi-pass membrane protein</topology>
    </subcellularLocation>
</comment>
<dbReference type="Pfam" id="PF02683">
    <property type="entry name" value="DsbD_TM"/>
    <property type="match status" value="1"/>
</dbReference>
<evidence type="ECO:0000313" key="9">
    <source>
        <dbReference type="Proteomes" id="UP000595691"/>
    </source>
</evidence>
<evidence type="ECO:0000256" key="6">
    <source>
        <dbReference type="SAM" id="Phobius"/>
    </source>
</evidence>